<dbReference type="InterPro" id="IPR025543">
    <property type="entry name" value="Dodecin-like"/>
</dbReference>
<proteinExistence type="predicted"/>
<dbReference type="AlphaFoldDB" id="A0A498R9B7"/>
<evidence type="ECO:0000313" key="2">
    <source>
        <dbReference type="Proteomes" id="UP000277811"/>
    </source>
</evidence>
<dbReference type="Gene3D" id="3.30.1660.10">
    <property type="entry name" value="Flavin-binding protein dodecin"/>
    <property type="match status" value="1"/>
</dbReference>
<dbReference type="EMBL" id="UPPP01000083">
    <property type="protein sequence ID" value="VBB08124.1"/>
    <property type="molecule type" value="Genomic_DNA"/>
</dbReference>
<protein>
    <submittedName>
        <fullName evidence="1">Dodecin</fullName>
    </submittedName>
</protein>
<dbReference type="InterPro" id="IPR036694">
    <property type="entry name" value="Dodecin-like_sf"/>
</dbReference>
<name>A0A498R9B7_9FIRM</name>
<dbReference type="OrthoDB" id="1707990at2"/>
<sequence>MAIAKVSELVGSSRLNWTDAVNNAVMEASEQDGIFGVEVTNFTANIKDGQIKEYRANIKIVSH</sequence>
<dbReference type="Pfam" id="PF07311">
    <property type="entry name" value="Dodecin"/>
    <property type="match status" value="1"/>
</dbReference>
<gene>
    <name evidence="1" type="ORF">LUCI_3389</name>
</gene>
<dbReference type="Proteomes" id="UP000277811">
    <property type="component" value="Unassembled WGS sequence"/>
</dbReference>
<reference evidence="1 2" key="1">
    <citation type="submission" date="2018-06" db="EMBL/GenBank/DDBJ databases">
        <authorList>
            <person name="Strepis N."/>
        </authorList>
    </citation>
    <scope>NUCLEOTIDE SEQUENCE [LARGE SCALE GENOMIC DNA]</scope>
    <source>
        <strain evidence="1">LUCI</strain>
    </source>
</reference>
<dbReference type="InterPro" id="IPR009923">
    <property type="entry name" value="Dodecin"/>
</dbReference>
<organism evidence="1 2">
    <name type="scientific">Lucifera butyrica</name>
    <dbReference type="NCBI Taxonomy" id="1351585"/>
    <lineage>
        <taxon>Bacteria</taxon>
        <taxon>Bacillati</taxon>
        <taxon>Bacillota</taxon>
        <taxon>Negativicutes</taxon>
        <taxon>Veillonellales</taxon>
        <taxon>Veillonellaceae</taxon>
        <taxon>Lucifera</taxon>
    </lineage>
</organism>
<keyword evidence="2" id="KW-1185">Reference proteome</keyword>
<accession>A0A498R9B7</accession>
<dbReference type="SUPFAM" id="SSF89807">
    <property type="entry name" value="Dodecin-like"/>
    <property type="match status" value="1"/>
</dbReference>
<dbReference type="RefSeq" id="WP_122629029.1">
    <property type="nucleotide sequence ID" value="NZ_UPPP01000083.1"/>
</dbReference>
<evidence type="ECO:0000313" key="1">
    <source>
        <dbReference type="EMBL" id="VBB08124.1"/>
    </source>
</evidence>